<dbReference type="InterPro" id="IPR013653">
    <property type="entry name" value="GCN5-like_dom"/>
</dbReference>
<dbReference type="Proteomes" id="UP000076632">
    <property type="component" value="Unassembled WGS sequence"/>
</dbReference>
<dbReference type="SUPFAM" id="SSF55729">
    <property type="entry name" value="Acyl-CoA N-acyltransferases (Nat)"/>
    <property type="match status" value="1"/>
</dbReference>
<gene>
    <name evidence="3" type="ORF">L228DRAFT_242320</name>
</gene>
<evidence type="ECO:0000313" key="4">
    <source>
        <dbReference type="Proteomes" id="UP000076632"/>
    </source>
</evidence>
<protein>
    <recommendedName>
        <fullName evidence="2">GCN5-related N-acetyltransferase Rv2170-like domain-containing protein</fullName>
    </recommendedName>
</protein>
<evidence type="ECO:0000256" key="1">
    <source>
        <dbReference type="SAM" id="MobiDB-lite"/>
    </source>
</evidence>
<dbReference type="PANTHER" id="PTHR20958">
    <property type="entry name" value="GLYCINE N-ACYLTRANSFERASE-LIKE PROTEIN"/>
    <property type="match status" value="1"/>
</dbReference>
<feature type="domain" description="GCN5-related N-acetyltransferase Rv2170-like" evidence="2">
    <location>
        <begin position="372"/>
        <end position="452"/>
    </location>
</feature>
<dbReference type="OMA" id="DEMPIAW"/>
<feature type="compositionally biased region" description="Polar residues" evidence="1">
    <location>
        <begin position="257"/>
        <end position="269"/>
    </location>
</feature>
<dbReference type="EMBL" id="KV407454">
    <property type="protein sequence ID" value="KZF25934.1"/>
    <property type="molecule type" value="Genomic_DNA"/>
</dbReference>
<sequence>MAATTPEPSPAGPSSLPRIYFHPPSGSSVLPLLKPLLPYSLTLLRRIQFHARSPHSYILASFPPPLIGRTLTTEVASTTFPLTPKSLPSHFVIAFVDRSRGPETEMWFFTSLELPEGWKDRIDSTESLGSWDDILARAGLSESAATNEDGGIGLGRGGVWGLGNEDGKWDDLYHDHEIRQSQSNGLSNGAAAAETQRPLLNADSNNTSDEEAAQIVRSQLLSLFKIVRDLPPSTKPDVEAEKAAASATLEADGVHISSPNDTSQENPQAEQPPLRDYPIILVGAIHARNIAALKPTGIFTRYTVPNHKYLFHIPSLRAARALPDNLEFGPVREQFFPQVRSRTAIARLDRTLRICQSLGVYEKHSPSEESTENSPLVAWAFLGPDSSIMSLTTEKAYRGRGLAKALTVNLISQKMSTFGDEPFGHSDVTFDNETSIRVARSLGGVYCWTVYWAEVDLERI</sequence>
<evidence type="ECO:0000313" key="3">
    <source>
        <dbReference type="EMBL" id="KZF25934.1"/>
    </source>
</evidence>
<dbReference type="InterPro" id="IPR053225">
    <property type="entry name" value="Acyl-CoA_N-acyltransferase"/>
</dbReference>
<dbReference type="RefSeq" id="XP_018191489.1">
    <property type="nucleotide sequence ID" value="XM_018331413.1"/>
</dbReference>
<dbReference type="InParanoid" id="A0A165J9J0"/>
<dbReference type="PANTHER" id="PTHR20958:SF6">
    <property type="entry name" value="GLYCINE N-ACYLTRANSFERASE-LIKE PROTEIN"/>
    <property type="match status" value="1"/>
</dbReference>
<evidence type="ECO:0000259" key="2">
    <source>
        <dbReference type="Pfam" id="PF08445"/>
    </source>
</evidence>
<accession>A0A165J9J0</accession>
<dbReference type="GO" id="GO:0016747">
    <property type="term" value="F:acyltransferase activity, transferring groups other than amino-acyl groups"/>
    <property type="evidence" value="ECO:0007669"/>
    <property type="project" value="InterPro"/>
</dbReference>
<keyword evidence="4" id="KW-1185">Reference proteome</keyword>
<dbReference type="OrthoDB" id="61870at2759"/>
<name>A0A165J9J0_XYLHT</name>
<proteinExistence type="predicted"/>
<organism evidence="3 4">
    <name type="scientific">Xylona heveae (strain CBS 132557 / TC161)</name>
    <dbReference type="NCBI Taxonomy" id="1328760"/>
    <lineage>
        <taxon>Eukaryota</taxon>
        <taxon>Fungi</taxon>
        <taxon>Dikarya</taxon>
        <taxon>Ascomycota</taxon>
        <taxon>Pezizomycotina</taxon>
        <taxon>Xylonomycetes</taxon>
        <taxon>Xylonales</taxon>
        <taxon>Xylonaceae</taxon>
        <taxon>Xylona</taxon>
    </lineage>
</organism>
<reference evidence="3 4" key="1">
    <citation type="journal article" date="2016" name="Fungal Biol.">
        <title>The genome of Xylona heveae provides a window into fungal endophytism.</title>
        <authorList>
            <person name="Gazis R."/>
            <person name="Kuo A."/>
            <person name="Riley R."/>
            <person name="LaButti K."/>
            <person name="Lipzen A."/>
            <person name="Lin J."/>
            <person name="Amirebrahimi M."/>
            <person name="Hesse C.N."/>
            <person name="Spatafora J.W."/>
            <person name="Henrissat B."/>
            <person name="Hainaut M."/>
            <person name="Grigoriev I.V."/>
            <person name="Hibbett D.S."/>
        </authorList>
    </citation>
    <scope>NUCLEOTIDE SEQUENCE [LARGE SCALE GENOMIC DNA]</scope>
    <source>
        <strain evidence="3 4">TC161</strain>
    </source>
</reference>
<dbReference type="Gene3D" id="3.40.630.30">
    <property type="match status" value="1"/>
</dbReference>
<dbReference type="InterPro" id="IPR016181">
    <property type="entry name" value="Acyl_CoA_acyltransferase"/>
</dbReference>
<feature type="region of interest" description="Disordered" evidence="1">
    <location>
        <begin position="254"/>
        <end position="273"/>
    </location>
</feature>
<dbReference type="Pfam" id="PF08445">
    <property type="entry name" value="FR47"/>
    <property type="match status" value="1"/>
</dbReference>
<dbReference type="AlphaFoldDB" id="A0A165J9J0"/>
<dbReference type="GeneID" id="28896550"/>